<evidence type="ECO:0000313" key="3">
    <source>
        <dbReference type="EMBL" id="QEL15715.1"/>
    </source>
</evidence>
<dbReference type="Pfam" id="PF00472">
    <property type="entry name" value="RF-1"/>
    <property type="match status" value="1"/>
</dbReference>
<dbReference type="AlphaFoldDB" id="A0A5C1AAW7"/>
<dbReference type="InterPro" id="IPR050057">
    <property type="entry name" value="Prokaryotic/Mito_RF"/>
</dbReference>
<dbReference type="KEGG" id="lrs:PX52LOC_02650"/>
<sequence>MSTRPPRSTWTNLSDAERLAQCEVDTYRASGPGGQKRNKTSSAVRLRHAPTGVIVIAEESRSQHENKAKALRRLYRAFFLDLRDDVPRTAEEWQAIPEWQQALSPDGRIHLSAKDVRFWPAAGLALDLLNALEAQVSTAAELLGISTANLIAFLQSDPKLWQEANRLRAACGQKPLRLGK</sequence>
<evidence type="ECO:0000313" key="4">
    <source>
        <dbReference type="Proteomes" id="UP000324974"/>
    </source>
</evidence>
<name>A0A5C1AAW7_9BACT</name>
<comment type="similarity">
    <text evidence="1">Belongs to the prokaryotic/mitochondrial release factor family.</text>
</comment>
<dbReference type="EMBL" id="CP042425">
    <property type="protein sequence ID" value="QEL15715.1"/>
    <property type="molecule type" value="Genomic_DNA"/>
</dbReference>
<feature type="domain" description="Prokaryotic-type class I peptide chain release factors" evidence="2">
    <location>
        <begin position="21"/>
        <end position="77"/>
    </location>
</feature>
<dbReference type="InterPro" id="IPR045853">
    <property type="entry name" value="Pep_chain_release_fac_I_sf"/>
</dbReference>
<evidence type="ECO:0000259" key="2">
    <source>
        <dbReference type="Pfam" id="PF00472"/>
    </source>
</evidence>
<keyword evidence="4" id="KW-1185">Reference proteome</keyword>
<dbReference type="PANTHER" id="PTHR43804">
    <property type="entry name" value="LD18447P"/>
    <property type="match status" value="1"/>
</dbReference>
<accession>A0A5C1AAW7</accession>
<dbReference type="Gene3D" id="3.30.160.20">
    <property type="match status" value="1"/>
</dbReference>
<proteinExistence type="inferred from homology"/>
<dbReference type="RefSeq" id="WP_149110502.1">
    <property type="nucleotide sequence ID" value="NZ_CP042425.1"/>
</dbReference>
<evidence type="ECO:0000256" key="1">
    <source>
        <dbReference type="ARBA" id="ARBA00010835"/>
    </source>
</evidence>
<organism evidence="3 4">
    <name type="scientific">Limnoglobus roseus</name>
    <dbReference type="NCBI Taxonomy" id="2598579"/>
    <lineage>
        <taxon>Bacteria</taxon>
        <taxon>Pseudomonadati</taxon>
        <taxon>Planctomycetota</taxon>
        <taxon>Planctomycetia</taxon>
        <taxon>Gemmatales</taxon>
        <taxon>Gemmataceae</taxon>
        <taxon>Limnoglobus</taxon>
    </lineage>
</organism>
<protein>
    <submittedName>
        <fullName evidence="3">Peptide chain release factor-like protein</fullName>
    </submittedName>
</protein>
<dbReference type="InterPro" id="IPR000352">
    <property type="entry name" value="Pep_chain_release_fac_I"/>
</dbReference>
<dbReference type="OrthoDB" id="9815709at2"/>
<dbReference type="PANTHER" id="PTHR43804:SF6">
    <property type="entry name" value="CLASS I PEPTIDE CHAIN RELEASE FACTOR"/>
    <property type="match status" value="1"/>
</dbReference>
<gene>
    <name evidence="3" type="ORF">PX52LOC_02650</name>
</gene>
<dbReference type="SUPFAM" id="SSF75620">
    <property type="entry name" value="Release factor"/>
    <property type="match status" value="1"/>
</dbReference>
<dbReference type="Proteomes" id="UP000324974">
    <property type="component" value="Chromosome"/>
</dbReference>
<dbReference type="GO" id="GO:0003747">
    <property type="term" value="F:translation release factor activity"/>
    <property type="evidence" value="ECO:0007669"/>
    <property type="project" value="InterPro"/>
</dbReference>
<reference evidence="4" key="1">
    <citation type="submission" date="2019-08" db="EMBL/GenBank/DDBJ databases">
        <title>Limnoglobus roseus gen. nov., sp. nov., a novel freshwater planctomycete with a giant genome from the family Gemmataceae.</title>
        <authorList>
            <person name="Kulichevskaya I.S."/>
            <person name="Naumoff D.G."/>
            <person name="Miroshnikov K."/>
            <person name="Ivanova A."/>
            <person name="Philippov D.A."/>
            <person name="Hakobyan A."/>
            <person name="Rijpstra I.C."/>
            <person name="Sinninghe Damste J.S."/>
            <person name="Liesack W."/>
            <person name="Dedysh S.N."/>
        </authorList>
    </citation>
    <scope>NUCLEOTIDE SEQUENCE [LARGE SCALE GENOMIC DNA]</scope>
    <source>
        <strain evidence="4">PX52</strain>
    </source>
</reference>